<dbReference type="RefSeq" id="WP_011188294.1">
    <property type="nucleotide sequence ID" value="NC_006138.1"/>
</dbReference>
<proteinExistence type="predicted"/>
<dbReference type="HOGENOM" id="CLU_1169183_0_0_7"/>
<dbReference type="InterPro" id="IPR003748">
    <property type="entry name" value="DUF169"/>
</dbReference>
<sequence length="237" mass="26701">MYEKPLDEKPLYRRNYQNMQETLMTELKLCHPPVAVKFFYAQIEVDYFKKWHDYHEPTQATPFCTLMDTAHLEKQIIYLEAKTLGCDDAKYRFNWQDATAQASNHPRQQLQHGVLGIAIAPLTVAQFVADTVHCYCTKAQADELIDQWTLASGAQPLEVNSNSASCADCVLVHNKNLAKISPACCSRHSASEDAHLNVILPGDHLKHVIEQLSERRISLGSSSLNRPGDGVFRFSVG</sequence>
<dbReference type="Pfam" id="PF02596">
    <property type="entry name" value="DUF169"/>
    <property type="match status" value="2"/>
</dbReference>
<dbReference type="STRING" id="177439.DP1051"/>
<evidence type="ECO:0000313" key="1">
    <source>
        <dbReference type="EMBL" id="CAG35780.1"/>
    </source>
</evidence>
<organism evidence="1 2">
    <name type="scientific">Desulfotalea psychrophila (strain LSv54 / DSM 12343)</name>
    <dbReference type="NCBI Taxonomy" id="177439"/>
    <lineage>
        <taxon>Bacteria</taxon>
        <taxon>Pseudomonadati</taxon>
        <taxon>Thermodesulfobacteriota</taxon>
        <taxon>Desulfobulbia</taxon>
        <taxon>Desulfobulbales</taxon>
        <taxon>Desulfocapsaceae</taxon>
        <taxon>Desulfotalea</taxon>
    </lineage>
</organism>
<name>Q6APE4_DESPS</name>
<dbReference type="eggNOG" id="COG2043">
    <property type="taxonomic scope" value="Bacteria"/>
</dbReference>
<keyword evidence="2" id="KW-1185">Reference proteome</keyword>
<gene>
    <name evidence="1" type="ordered locus">DP1051</name>
</gene>
<dbReference type="KEGG" id="dps:DP1051"/>
<accession>Q6APE4</accession>
<dbReference type="PANTHER" id="PTHR37954">
    <property type="entry name" value="BLL4979 PROTEIN"/>
    <property type="match status" value="1"/>
</dbReference>
<dbReference type="AlphaFoldDB" id="Q6APE4"/>
<evidence type="ECO:0000313" key="2">
    <source>
        <dbReference type="Proteomes" id="UP000000602"/>
    </source>
</evidence>
<dbReference type="OrthoDB" id="5415699at2"/>
<reference evidence="2" key="1">
    <citation type="journal article" date="2004" name="Environ. Microbiol.">
        <title>The genome of Desulfotalea psychrophila, a sulfate-reducing bacterium from permanently cold Arctic sediments.</title>
        <authorList>
            <person name="Rabus R."/>
            <person name="Ruepp A."/>
            <person name="Frickey T."/>
            <person name="Rattei T."/>
            <person name="Fartmann B."/>
            <person name="Stark M."/>
            <person name="Bauer M."/>
            <person name="Zibat A."/>
            <person name="Lombardot T."/>
            <person name="Becker I."/>
            <person name="Amann J."/>
            <person name="Gellner K."/>
            <person name="Teeling H."/>
            <person name="Leuschner W.D."/>
            <person name="Gloeckner F.-O."/>
            <person name="Lupas A.N."/>
            <person name="Amann R."/>
            <person name="Klenk H.-P."/>
        </authorList>
    </citation>
    <scope>NUCLEOTIDE SEQUENCE [LARGE SCALE GENOMIC DNA]</scope>
    <source>
        <strain evidence="2">DSM 12343 / LSv54</strain>
    </source>
</reference>
<protein>
    <submittedName>
        <fullName evidence="1">Uncharacterized protein</fullName>
    </submittedName>
</protein>
<dbReference type="PANTHER" id="PTHR37954:SF3">
    <property type="entry name" value="DUF169 DOMAIN-CONTAINING PROTEIN"/>
    <property type="match status" value="1"/>
</dbReference>
<dbReference type="EMBL" id="CR522870">
    <property type="protein sequence ID" value="CAG35780.1"/>
    <property type="molecule type" value="Genomic_DNA"/>
</dbReference>
<dbReference type="Proteomes" id="UP000000602">
    <property type="component" value="Chromosome"/>
</dbReference>